<dbReference type="Gene3D" id="3.40.50.300">
    <property type="entry name" value="P-loop containing nucleotide triphosphate hydrolases"/>
    <property type="match status" value="1"/>
</dbReference>
<organism evidence="4 5">
    <name type="scientific">Mycena citricolor</name>
    <dbReference type="NCBI Taxonomy" id="2018698"/>
    <lineage>
        <taxon>Eukaryota</taxon>
        <taxon>Fungi</taxon>
        <taxon>Dikarya</taxon>
        <taxon>Basidiomycota</taxon>
        <taxon>Agaricomycotina</taxon>
        <taxon>Agaricomycetes</taxon>
        <taxon>Agaricomycetidae</taxon>
        <taxon>Agaricales</taxon>
        <taxon>Marasmiineae</taxon>
        <taxon>Mycenaceae</taxon>
        <taxon>Mycena</taxon>
    </lineage>
</organism>
<comment type="similarity">
    <text evidence="1">Belongs to the helicase family.</text>
</comment>
<keyword evidence="1" id="KW-0347">Helicase</keyword>
<reference evidence="4" key="1">
    <citation type="submission" date="2023-11" db="EMBL/GenBank/DDBJ databases">
        <authorList>
            <person name="De Vega J J."/>
            <person name="De Vega J J."/>
        </authorList>
    </citation>
    <scope>NUCLEOTIDE SEQUENCE</scope>
</reference>
<keyword evidence="1" id="KW-0227">DNA damage</keyword>
<dbReference type="Pfam" id="PF05970">
    <property type="entry name" value="PIF1"/>
    <property type="match status" value="1"/>
</dbReference>
<keyword evidence="1" id="KW-0233">DNA recombination</keyword>
<dbReference type="CDD" id="cd18809">
    <property type="entry name" value="SF1_C_RecD"/>
    <property type="match status" value="1"/>
</dbReference>
<dbReference type="GO" id="GO:0000723">
    <property type="term" value="P:telomere maintenance"/>
    <property type="evidence" value="ECO:0007669"/>
    <property type="project" value="InterPro"/>
</dbReference>
<dbReference type="InterPro" id="IPR027417">
    <property type="entry name" value="P-loop_NTPase"/>
</dbReference>
<dbReference type="InterPro" id="IPR051055">
    <property type="entry name" value="PIF1_helicase"/>
</dbReference>
<evidence type="ECO:0000313" key="5">
    <source>
        <dbReference type="Proteomes" id="UP001295794"/>
    </source>
</evidence>
<dbReference type="GO" id="GO:0016787">
    <property type="term" value="F:hydrolase activity"/>
    <property type="evidence" value="ECO:0007669"/>
    <property type="project" value="UniProtKB-KW"/>
</dbReference>
<comment type="caution">
    <text evidence="4">The sequence shown here is derived from an EMBL/GenBank/DDBJ whole genome shotgun (WGS) entry which is preliminary data.</text>
</comment>
<feature type="compositionally biased region" description="Acidic residues" evidence="2">
    <location>
        <begin position="287"/>
        <end position="300"/>
    </location>
</feature>
<comment type="cofactor">
    <cofactor evidence="1">
        <name>Mg(2+)</name>
        <dbReference type="ChEBI" id="CHEBI:18420"/>
    </cofactor>
</comment>
<keyword evidence="1" id="KW-0234">DNA repair</keyword>
<keyword evidence="5" id="KW-1185">Reference proteome</keyword>
<evidence type="ECO:0000256" key="1">
    <source>
        <dbReference type="RuleBase" id="RU363044"/>
    </source>
</evidence>
<dbReference type="PANTHER" id="PTHR47642">
    <property type="entry name" value="ATP-DEPENDENT DNA HELICASE"/>
    <property type="match status" value="1"/>
</dbReference>
<dbReference type="EC" id="5.6.2.3" evidence="1"/>
<keyword evidence="1" id="KW-0547">Nucleotide-binding</keyword>
<proteinExistence type="inferred from homology"/>
<protein>
    <recommendedName>
        <fullName evidence="1">ATP-dependent DNA helicase</fullName>
        <ecNumber evidence="1">5.6.2.3</ecNumber>
    </recommendedName>
</protein>
<dbReference type="PANTHER" id="PTHR47642:SF6">
    <property type="entry name" value="ATP-DEPENDENT DNA HELICASE"/>
    <property type="match status" value="1"/>
</dbReference>
<comment type="catalytic activity">
    <reaction evidence="1">
        <text>ATP + H2O = ADP + phosphate + H(+)</text>
        <dbReference type="Rhea" id="RHEA:13065"/>
        <dbReference type="ChEBI" id="CHEBI:15377"/>
        <dbReference type="ChEBI" id="CHEBI:15378"/>
        <dbReference type="ChEBI" id="CHEBI:30616"/>
        <dbReference type="ChEBI" id="CHEBI:43474"/>
        <dbReference type="ChEBI" id="CHEBI:456216"/>
        <dbReference type="EC" id="5.6.2.3"/>
    </reaction>
</comment>
<evidence type="ECO:0000256" key="2">
    <source>
        <dbReference type="SAM" id="MobiDB-lite"/>
    </source>
</evidence>
<dbReference type="GO" id="GO:0006281">
    <property type="term" value="P:DNA repair"/>
    <property type="evidence" value="ECO:0007669"/>
    <property type="project" value="UniProtKB-KW"/>
</dbReference>
<evidence type="ECO:0000313" key="4">
    <source>
        <dbReference type="EMBL" id="CAK5270705.1"/>
    </source>
</evidence>
<dbReference type="AlphaFoldDB" id="A0AAD2H8F2"/>
<keyword evidence="1" id="KW-0378">Hydrolase</keyword>
<feature type="domain" description="DNA helicase Pif1-like DEAD-box helicase" evidence="3">
    <location>
        <begin position="607"/>
        <end position="729"/>
    </location>
</feature>
<dbReference type="GO" id="GO:0006310">
    <property type="term" value="P:DNA recombination"/>
    <property type="evidence" value="ECO:0007669"/>
    <property type="project" value="UniProtKB-KW"/>
</dbReference>
<dbReference type="SUPFAM" id="SSF52540">
    <property type="entry name" value="P-loop containing nucleoside triphosphate hydrolases"/>
    <property type="match status" value="2"/>
</dbReference>
<gene>
    <name evidence="4" type="ORF">MYCIT1_LOCUS15335</name>
</gene>
<dbReference type="GO" id="GO:0005524">
    <property type="term" value="F:ATP binding"/>
    <property type="evidence" value="ECO:0007669"/>
    <property type="project" value="UniProtKB-KW"/>
</dbReference>
<evidence type="ECO:0000259" key="3">
    <source>
        <dbReference type="Pfam" id="PF05970"/>
    </source>
</evidence>
<accession>A0AAD2H8F2</accession>
<dbReference type="EMBL" id="CAVNYO010000169">
    <property type="protein sequence ID" value="CAK5270705.1"/>
    <property type="molecule type" value="Genomic_DNA"/>
</dbReference>
<feature type="region of interest" description="Disordered" evidence="2">
    <location>
        <begin position="283"/>
        <end position="304"/>
    </location>
</feature>
<dbReference type="Proteomes" id="UP001295794">
    <property type="component" value="Unassembled WGS sequence"/>
</dbReference>
<sequence>MGKIFDISDFWYRYEWQERGSGHVHGFLWLKNAPRPEDINWDLLKQVDSPVSEDQQQKMTEFKSFWDRIVSAFNPVLRQDPNAPLLGGNPCSKPTEGMINTNEELADLLNWVQRHSKCVARYCQVKRKVPGQEEPQICCRFDYPMPCHPDCAVIGRDSKSRLRFEPRRNDPLLNNYNRAMLMAWRANIDLKPVLSKDAAINYIAKYASKSEQQAPAFPEMLDGVVKLMNSGATAQLACQKLLNKMLGERSYSAQETAHLLLGIPLVRTSVAFQTLYIGEEGDMRELDEGEEAPEEAEEPQEGGRRVTNFEIHETLRGNGQSLQEVFENYLWRNNEWRKRRKQNVILRTFPRYSPNPDSDVYPKYCRTKILLHHPFRSLDELQNPPNEENVDGELSWPELWAQCRAAGHTHRTDSLRDWDNENRVTEDDDDDEEINPDVNEVGEEDWQIFARDFPGAHLPQFDANDLGSRPIDAALMPEAGRGRWHEVEQMLSYIDTNRREYGGQSDESAIRAINIDTLAEEQRNIFDKIMGQYSLELLGGKRSQALLNIDGTAGCGKTYLIHAICQELRRLAAEHDQPDPIRVLAPSGVAAFNIRGRTIHSALGLPEQWRGAHFVIIDEKSMLGLRTLSQIDSRLRQILPHRSNNVFGGLNLALVGDFAQLPPVGDRPLYAPPSTDVSDSGSMSRDGSRLYQMFTESYRLRVVHRQQGDSPEQTAFRNLLHHASKGSLSVAEWETLQTRCFSNLNEAEKASFQDSLCLFTTREDVNAINLQEIQALGEPCARIKARHDGGSEAARASADDAGGLEAQLILSCRSQVMITRNLWQEQGLVNATVGTVEDIIWPPGATTSDLLEVVLVSCKDYTGPTSWRTEPRPGFPNGIPIVPVPAVKSTFDVGGKQVSRVQIPLRLAWAVTVHKSQGLTIAKIRLGLGKKEFAVGLTFVGLSRVKALNDIAIMGSFDYSRVKNLGGKNLQYRFDNWARRYPNQN</sequence>
<dbReference type="InterPro" id="IPR010285">
    <property type="entry name" value="DNA_helicase_pif1-like_DEAD"/>
</dbReference>
<dbReference type="GO" id="GO:0043139">
    <property type="term" value="F:5'-3' DNA helicase activity"/>
    <property type="evidence" value="ECO:0007669"/>
    <property type="project" value="UniProtKB-EC"/>
</dbReference>
<name>A0AAD2H8F2_9AGAR</name>
<keyword evidence="1" id="KW-0067">ATP-binding</keyword>